<evidence type="ECO:0000313" key="3">
    <source>
        <dbReference type="Proteomes" id="UP000297703"/>
    </source>
</evidence>
<keyword evidence="1" id="KW-0732">Signal</keyword>
<evidence type="ECO:0000256" key="1">
    <source>
        <dbReference type="SAM" id="SignalP"/>
    </source>
</evidence>
<feature type="chain" id="PRO_5020024772" evidence="1">
    <location>
        <begin position="26"/>
        <end position="124"/>
    </location>
</feature>
<dbReference type="AlphaFoldDB" id="A0A4D9F818"/>
<name>A0A4D9F818_9SAUR</name>
<feature type="signal peptide" evidence="1">
    <location>
        <begin position="1"/>
        <end position="25"/>
    </location>
</feature>
<sequence length="124" mass="14341">MVKTSHLKLKGFFLFKMLFVNLNECMVVKMSSHQVNYLNILPFHKNIARIRGKNHYTDTLQIQLTIKNTNSFVSIENPFSFCPFELTSFRVPIGSIRNCLGGQIGKVAYFFVDELIMPEQFPAF</sequence>
<dbReference type="EMBL" id="QXTE01000014">
    <property type="protein sequence ID" value="TFK13754.1"/>
    <property type="molecule type" value="Genomic_DNA"/>
</dbReference>
<accession>A0A4D9F818</accession>
<organism evidence="2 3">
    <name type="scientific">Platysternon megacephalum</name>
    <name type="common">big-headed turtle</name>
    <dbReference type="NCBI Taxonomy" id="55544"/>
    <lineage>
        <taxon>Eukaryota</taxon>
        <taxon>Metazoa</taxon>
        <taxon>Chordata</taxon>
        <taxon>Craniata</taxon>
        <taxon>Vertebrata</taxon>
        <taxon>Euteleostomi</taxon>
        <taxon>Archelosauria</taxon>
        <taxon>Testudinata</taxon>
        <taxon>Testudines</taxon>
        <taxon>Cryptodira</taxon>
        <taxon>Durocryptodira</taxon>
        <taxon>Testudinoidea</taxon>
        <taxon>Platysternidae</taxon>
        <taxon>Platysternon</taxon>
    </lineage>
</organism>
<gene>
    <name evidence="2" type="ORF">DR999_PMT02772</name>
</gene>
<reference evidence="2 3" key="2">
    <citation type="submission" date="2019-04" db="EMBL/GenBank/DDBJ databases">
        <title>The genome sequence of big-headed turtle.</title>
        <authorList>
            <person name="Gong S."/>
        </authorList>
    </citation>
    <scope>NUCLEOTIDE SEQUENCE [LARGE SCALE GENOMIC DNA]</scope>
    <source>
        <strain evidence="2">DO16091913</strain>
        <tissue evidence="2">Muscle</tissue>
    </source>
</reference>
<keyword evidence="3" id="KW-1185">Reference proteome</keyword>
<protein>
    <submittedName>
        <fullName evidence="2">Pleckstrin homology domain-containing family M member 3</fullName>
    </submittedName>
</protein>
<dbReference type="Proteomes" id="UP000297703">
    <property type="component" value="Unassembled WGS sequence"/>
</dbReference>
<evidence type="ECO:0000313" key="2">
    <source>
        <dbReference type="EMBL" id="TFK13754.1"/>
    </source>
</evidence>
<reference evidence="2 3" key="1">
    <citation type="submission" date="2019-04" db="EMBL/GenBank/DDBJ databases">
        <title>Draft genome of the big-headed turtle Platysternon megacephalum.</title>
        <authorList>
            <person name="Gong S."/>
        </authorList>
    </citation>
    <scope>NUCLEOTIDE SEQUENCE [LARGE SCALE GENOMIC DNA]</scope>
    <source>
        <strain evidence="2">DO16091913</strain>
        <tissue evidence="2">Muscle</tissue>
    </source>
</reference>
<proteinExistence type="predicted"/>
<comment type="caution">
    <text evidence="2">The sequence shown here is derived from an EMBL/GenBank/DDBJ whole genome shotgun (WGS) entry which is preliminary data.</text>
</comment>